<comment type="caution">
    <text evidence="12">The sequence shown here is derived from an EMBL/GenBank/DDBJ whole genome shotgun (WGS) entry which is preliminary data.</text>
</comment>
<name>A0ABU7S0Y9_9ACTN</name>
<evidence type="ECO:0000313" key="13">
    <source>
        <dbReference type="Proteomes" id="UP001332243"/>
    </source>
</evidence>
<dbReference type="CDD" id="cd16917">
    <property type="entry name" value="HATPase_UhpB-NarQ-NarX-like"/>
    <property type="match status" value="1"/>
</dbReference>
<feature type="region of interest" description="Disordered" evidence="9">
    <location>
        <begin position="1"/>
        <end position="21"/>
    </location>
</feature>
<protein>
    <recommendedName>
        <fullName evidence="2">histidine kinase</fullName>
        <ecNumber evidence="2">2.7.13.3</ecNumber>
    </recommendedName>
</protein>
<dbReference type="EC" id="2.7.13.3" evidence="2"/>
<evidence type="ECO:0000256" key="5">
    <source>
        <dbReference type="ARBA" id="ARBA00022741"/>
    </source>
</evidence>
<keyword evidence="6 12" id="KW-0418">Kinase</keyword>
<evidence type="ECO:0000256" key="6">
    <source>
        <dbReference type="ARBA" id="ARBA00022777"/>
    </source>
</evidence>
<dbReference type="PANTHER" id="PTHR24421">
    <property type="entry name" value="NITRATE/NITRITE SENSOR PROTEIN NARX-RELATED"/>
    <property type="match status" value="1"/>
</dbReference>
<keyword evidence="10" id="KW-0472">Membrane</keyword>
<dbReference type="PANTHER" id="PTHR24421:SF10">
    <property type="entry name" value="NITRATE_NITRITE SENSOR PROTEIN NARQ"/>
    <property type="match status" value="1"/>
</dbReference>
<dbReference type="EMBL" id="JAZGQK010000027">
    <property type="protein sequence ID" value="MEE6262397.1"/>
    <property type="molecule type" value="Genomic_DNA"/>
</dbReference>
<evidence type="ECO:0000256" key="7">
    <source>
        <dbReference type="ARBA" id="ARBA00022840"/>
    </source>
</evidence>
<evidence type="ECO:0000259" key="11">
    <source>
        <dbReference type="PROSITE" id="PS50109"/>
    </source>
</evidence>
<evidence type="ECO:0000256" key="3">
    <source>
        <dbReference type="ARBA" id="ARBA00022553"/>
    </source>
</evidence>
<dbReference type="InterPro" id="IPR036890">
    <property type="entry name" value="HATPase_C_sf"/>
</dbReference>
<evidence type="ECO:0000256" key="8">
    <source>
        <dbReference type="ARBA" id="ARBA00023012"/>
    </source>
</evidence>
<dbReference type="Gene3D" id="1.20.5.1930">
    <property type="match status" value="1"/>
</dbReference>
<accession>A0ABU7S0Y9</accession>
<dbReference type="Pfam" id="PF23539">
    <property type="entry name" value="DUF7134"/>
    <property type="match status" value="1"/>
</dbReference>
<keyword evidence="10" id="KW-0812">Transmembrane</keyword>
<feature type="transmembrane region" description="Helical" evidence="10">
    <location>
        <begin position="102"/>
        <end position="119"/>
    </location>
</feature>
<keyword evidence="4" id="KW-0808">Transferase</keyword>
<proteinExistence type="predicted"/>
<comment type="catalytic activity">
    <reaction evidence="1">
        <text>ATP + protein L-histidine = ADP + protein N-phospho-L-histidine.</text>
        <dbReference type="EC" id="2.7.13.3"/>
    </reaction>
</comment>
<evidence type="ECO:0000256" key="10">
    <source>
        <dbReference type="SAM" id="Phobius"/>
    </source>
</evidence>
<dbReference type="SUPFAM" id="SSF55874">
    <property type="entry name" value="ATPase domain of HSP90 chaperone/DNA topoisomerase II/histidine kinase"/>
    <property type="match status" value="1"/>
</dbReference>
<keyword evidence="3" id="KW-0597">Phosphoprotein</keyword>
<sequence length="455" mass="49000">METGSPVEPLDEWRRPGPNPTQRRRDLYLGLSTAAAAMLSVVLTNSMGLFPLGAPPSWPEQLAGAVAMSLPLIWRRTRPEVVTIVIAVVFIAAQARGNPETLASSSALFIALYTLGAWGRHRRWAAWIRIGVIFAMFAWLATSATISIMTSPGPNFEGAAGPLHPLLAASLYSILFNLAFFLLAYLLGNSTWISARSRHQLRVQAEELRRSRGAEAERAVTQERVRIARELHDVVAHHVSVMGVQASAARRVMEKDQAKARTALTAVEQSARTAVDELRRMLGVLRNAGATDRTGADTGDHTSGYGLDQVDSLVRGARDAGLTVAYQTFGTPLPVPESVSLASYRIVQEALTNTIKHARAGAVDVRVRYLHREVEVEVTDDGRAVPATPTARPAATGGLGLIGMRERVAAHDGILEVGPRQDGGFRVRARFPVVPPGRAVEDDGSVRSVGQAATA</sequence>
<keyword evidence="7" id="KW-0067">ATP-binding</keyword>
<dbReference type="InterPro" id="IPR005467">
    <property type="entry name" value="His_kinase_dom"/>
</dbReference>
<dbReference type="GO" id="GO:0016301">
    <property type="term" value="F:kinase activity"/>
    <property type="evidence" value="ECO:0007669"/>
    <property type="project" value="UniProtKB-KW"/>
</dbReference>
<dbReference type="InterPro" id="IPR003594">
    <property type="entry name" value="HATPase_dom"/>
</dbReference>
<evidence type="ECO:0000313" key="12">
    <source>
        <dbReference type="EMBL" id="MEE6262397.1"/>
    </source>
</evidence>
<feature type="transmembrane region" description="Helical" evidence="10">
    <location>
        <begin position="169"/>
        <end position="188"/>
    </location>
</feature>
<evidence type="ECO:0000256" key="1">
    <source>
        <dbReference type="ARBA" id="ARBA00000085"/>
    </source>
</evidence>
<gene>
    <name evidence="12" type="ORF">V1633_28330</name>
</gene>
<dbReference type="SMART" id="SM00387">
    <property type="entry name" value="HATPase_c"/>
    <property type="match status" value="1"/>
</dbReference>
<evidence type="ECO:0000256" key="4">
    <source>
        <dbReference type="ARBA" id="ARBA00022679"/>
    </source>
</evidence>
<reference evidence="12 13" key="1">
    <citation type="submission" date="2024-01" db="EMBL/GenBank/DDBJ databases">
        <title>Genome insights into Plantactinospora sonchi sp. nov.</title>
        <authorList>
            <person name="Wang L."/>
        </authorList>
    </citation>
    <scope>NUCLEOTIDE SEQUENCE [LARGE SCALE GENOMIC DNA]</scope>
    <source>
        <strain evidence="12 13">NEAU-QY2</strain>
    </source>
</reference>
<dbReference type="InterPro" id="IPR011712">
    <property type="entry name" value="Sig_transdc_His_kin_sub3_dim/P"/>
</dbReference>
<keyword evidence="8" id="KW-0902">Two-component regulatory system</keyword>
<dbReference type="Gene3D" id="3.30.565.10">
    <property type="entry name" value="Histidine kinase-like ATPase, C-terminal domain"/>
    <property type="match status" value="1"/>
</dbReference>
<keyword evidence="5" id="KW-0547">Nucleotide-binding</keyword>
<evidence type="ECO:0000256" key="2">
    <source>
        <dbReference type="ARBA" id="ARBA00012438"/>
    </source>
</evidence>
<dbReference type="RefSeq" id="WP_331217326.1">
    <property type="nucleotide sequence ID" value="NZ_JAZGQK010000027.1"/>
</dbReference>
<keyword evidence="10" id="KW-1133">Transmembrane helix</keyword>
<dbReference type="InterPro" id="IPR055558">
    <property type="entry name" value="DUF7134"/>
</dbReference>
<feature type="domain" description="Histidine kinase" evidence="11">
    <location>
        <begin position="345"/>
        <end position="435"/>
    </location>
</feature>
<organism evidence="12 13">
    <name type="scientific">Plantactinospora sonchi</name>
    <dbReference type="NCBI Taxonomy" id="1544735"/>
    <lineage>
        <taxon>Bacteria</taxon>
        <taxon>Bacillati</taxon>
        <taxon>Actinomycetota</taxon>
        <taxon>Actinomycetes</taxon>
        <taxon>Micromonosporales</taxon>
        <taxon>Micromonosporaceae</taxon>
        <taxon>Plantactinospora</taxon>
    </lineage>
</organism>
<dbReference type="Pfam" id="PF07730">
    <property type="entry name" value="HisKA_3"/>
    <property type="match status" value="1"/>
</dbReference>
<dbReference type="InterPro" id="IPR050482">
    <property type="entry name" value="Sensor_HK_TwoCompSys"/>
</dbReference>
<feature type="transmembrane region" description="Helical" evidence="10">
    <location>
        <begin position="27"/>
        <end position="52"/>
    </location>
</feature>
<feature type="transmembrane region" description="Helical" evidence="10">
    <location>
        <begin position="126"/>
        <end position="149"/>
    </location>
</feature>
<dbReference type="PROSITE" id="PS50109">
    <property type="entry name" value="HIS_KIN"/>
    <property type="match status" value="1"/>
</dbReference>
<dbReference type="Proteomes" id="UP001332243">
    <property type="component" value="Unassembled WGS sequence"/>
</dbReference>
<evidence type="ECO:0000256" key="9">
    <source>
        <dbReference type="SAM" id="MobiDB-lite"/>
    </source>
</evidence>
<keyword evidence="13" id="KW-1185">Reference proteome</keyword>
<dbReference type="Pfam" id="PF02518">
    <property type="entry name" value="HATPase_c"/>
    <property type="match status" value="1"/>
</dbReference>